<protein>
    <submittedName>
        <fullName evidence="1">Uncharacterized protein</fullName>
    </submittedName>
</protein>
<evidence type="ECO:0000313" key="1">
    <source>
        <dbReference type="EMBL" id="GAA3641593.1"/>
    </source>
</evidence>
<organism evidence="1 2">
    <name type="scientific">Microlunatus ginsengisoli</name>
    <dbReference type="NCBI Taxonomy" id="363863"/>
    <lineage>
        <taxon>Bacteria</taxon>
        <taxon>Bacillati</taxon>
        <taxon>Actinomycetota</taxon>
        <taxon>Actinomycetes</taxon>
        <taxon>Propionibacteriales</taxon>
        <taxon>Propionibacteriaceae</taxon>
        <taxon>Microlunatus</taxon>
    </lineage>
</organism>
<dbReference type="Proteomes" id="UP001501490">
    <property type="component" value="Unassembled WGS sequence"/>
</dbReference>
<sequence length="613" mass="65772">MATDLSSLESLLARAELAWAGGDGPAAMALWERADAVASDGDDLRGRVAAVLGLARSQPYNLSPGTLPIRLRALYDVVDDRALRARLAAALARCWAYANESRRASPLAAEALQLAEQLDEPALLAGALDASLASHWGPDDLALRRDWAIRLGDAAAYLADPDARLQAELWSLTVAWEVLDLPRMHRSIRVIEQLAEESSRAEFFAASRRLPLELLRMNLEVVPALIERAVAAAERAVIPDAAAVLHAMRAFSAVAAGDRAECAAEGPVYEQYAADFGVATVRAEAAVVWLGAGRLDKAAEMIGVFTPAVLADLPRDSDWFLVLQCLLEAALAVGDREVITSVVALLEPYAGRSVVNAGAVAWHGVTDDTLARGYAVLGDADAAERHRDAALATYERIGAVWWRDRLRGEPASGDRARGRTGGVGPRGVGRVGAGAVTVHLHRQPGGLWLVGREGATFVLPQLRGLAHLHTLVGRPDTDVPAIRLGGAAEIRQGSLEVLDDESRRFLAARLAELDAELAEDDRADLREERSAIETYLAGGSGLGGRHRSTGSVDERARVAVRKAIVAALARIAEADPWLGRHLRDRVRTGLQCRYESDRDHPVHWILAGAAEKP</sequence>
<dbReference type="RefSeq" id="WP_344809872.1">
    <property type="nucleotide sequence ID" value="NZ_BAABAB010000051.1"/>
</dbReference>
<gene>
    <name evidence="1" type="ORF">GCM10022236_50360</name>
</gene>
<reference evidence="2" key="1">
    <citation type="journal article" date="2019" name="Int. J. Syst. Evol. Microbiol.">
        <title>The Global Catalogue of Microorganisms (GCM) 10K type strain sequencing project: providing services to taxonomists for standard genome sequencing and annotation.</title>
        <authorList>
            <consortium name="The Broad Institute Genomics Platform"/>
            <consortium name="The Broad Institute Genome Sequencing Center for Infectious Disease"/>
            <person name="Wu L."/>
            <person name="Ma J."/>
        </authorList>
    </citation>
    <scope>NUCLEOTIDE SEQUENCE [LARGE SCALE GENOMIC DNA]</scope>
    <source>
        <strain evidence="2">JCM 16929</strain>
    </source>
</reference>
<comment type="caution">
    <text evidence="1">The sequence shown here is derived from an EMBL/GenBank/DDBJ whole genome shotgun (WGS) entry which is preliminary data.</text>
</comment>
<keyword evidence="2" id="KW-1185">Reference proteome</keyword>
<evidence type="ECO:0000313" key="2">
    <source>
        <dbReference type="Proteomes" id="UP001501490"/>
    </source>
</evidence>
<accession>A0ABP7AWA9</accession>
<proteinExistence type="predicted"/>
<name>A0ABP7AWA9_9ACTN</name>
<dbReference type="EMBL" id="BAABAB010000051">
    <property type="protein sequence ID" value="GAA3641593.1"/>
    <property type="molecule type" value="Genomic_DNA"/>
</dbReference>